<dbReference type="EMBL" id="UYRR01031149">
    <property type="protein sequence ID" value="VDK46776.1"/>
    <property type="molecule type" value="Genomic_DNA"/>
</dbReference>
<keyword evidence="2 6" id="KW-0812">Transmembrane</keyword>
<protein>
    <submittedName>
        <fullName evidence="10">Sugar phosphate exchanger 3 (inferred by orthology to a human protein)</fullName>
    </submittedName>
</protein>
<keyword evidence="9" id="KW-1185">Reference proteome</keyword>
<comment type="subcellular location">
    <subcellularLocation>
        <location evidence="1">Membrane</location>
        <topology evidence="1">Multi-pass membrane protein</topology>
    </subcellularLocation>
</comment>
<evidence type="ECO:0000313" key="8">
    <source>
        <dbReference type="EMBL" id="VDK46776.1"/>
    </source>
</evidence>
<evidence type="ECO:0000259" key="7">
    <source>
        <dbReference type="PROSITE" id="PS50850"/>
    </source>
</evidence>
<evidence type="ECO:0000256" key="4">
    <source>
        <dbReference type="ARBA" id="ARBA00023136"/>
    </source>
</evidence>
<feature type="compositionally biased region" description="Polar residues" evidence="5">
    <location>
        <begin position="25"/>
        <end position="34"/>
    </location>
</feature>
<dbReference type="Pfam" id="PF07690">
    <property type="entry name" value="MFS_1"/>
    <property type="match status" value="1"/>
</dbReference>
<feature type="transmembrane region" description="Helical" evidence="6">
    <location>
        <begin position="233"/>
        <end position="251"/>
    </location>
</feature>
<dbReference type="PANTHER" id="PTHR43184:SF2">
    <property type="entry name" value="MAJOR FACILITATOR SUPERFAMILY (MFS) PROFILE DOMAIN-CONTAINING PROTEIN"/>
    <property type="match status" value="1"/>
</dbReference>
<feature type="transmembrane region" description="Helical" evidence="6">
    <location>
        <begin position="469"/>
        <end position="490"/>
    </location>
</feature>
<dbReference type="Gene3D" id="1.20.1250.20">
    <property type="entry name" value="MFS general substrate transporter like domains"/>
    <property type="match status" value="2"/>
</dbReference>
<feature type="transmembrane region" description="Helical" evidence="6">
    <location>
        <begin position="326"/>
        <end position="346"/>
    </location>
</feature>
<feature type="compositionally biased region" description="Basic and acidic residues" evidence="5">
    <location>
        <begin position="49"/>
        <end position="77"/>
    </location>
</feature>
<keyword evidence="3 6" id="KW-1133">Transmembrane helix</keyword>
<feature type="transmembrane region" description="Helical" evidence="6">
    <location>
        <begin position="443"/>
        <end position="460"/>
    </location>
</feature>
<dbReference type="Proteomes" id="UP000267096">
    <property type="component" value="Unassembled WGS sequence"/>
</dbReference>
<accession>A0A0M3JWP7</accession>
<reference evidence="10" key="1">
    <citation type="submission" date="2017-02" db="UniProtKB">
        <authorList>
            <consortium name="WormBaseParasite"/>
        </authorList>
    </citation>
    <scope>IDENTIFICATION</scope>
</reference>
<feature type="transmembrane region" description="Helical" evidence="6">
    <location>
        <begin position="263"/>
        <end position="284"/>
    </location>
</feature>
<feature type="region of interest" description="Disordered" evidence="5">
    <location>
        <begin position="363"/>
        <end position="383"/>
    </location>
</feature>
<evidence type="ECO:0000256" key="3">
    <source>
        <dbReference type="ARBA" id="ARBA00022989"/>
    </source>
</evidence>
<dbReference type="PROSITE" id="PS50850">
    <property type="entry name" value="MFS"/>
    <property type="match status" value="1"/>
</dbReference>
<feature type="region of interest" description="Disordered" evidence="5">
    <location>
        <begin position="1"/>
        <end position="125"/>
    </location>
</feature>
<feature type="domain" description="Major facilitator superfamily (MFS) profile" evidence="7">
    <location>
        <begin position="159"/>
        <end position="577"/>
    </location>
</feature>
<evidence type="ECO:0000313" key="9">
    <source>
        <dbReference type="Proteomes" id="UP000267096"/>
    </source>
</evidence>
<dbReference type="WBParaSite" id="ASIM_0001272101-mRNA-1">
    <property type="protein sequence ID" value="ASIM_0001272101-mRNA-1"/>
    <property type="gene ID" value="ASIM_0001272101"/>
</dbReference>
<evidence type="ECO:0000313" key="10">
    <source>
        <dbReference type="WBParaSite" id="ASIM_0001272101-mRNA-1"/>
    </source>
</evidence>
<dbReference type="PANTHER" id="PTHR43184">
    <property type="entry name" value="MAJOR FACILITATOR SUPERFAMILY TRANSPORTER 16, ISOFORM B"/>
    <property type="match status" value="1"/>
</dbReference>
<dbReference type="SUPFAM" id="SSF103473">
    <property type="entry name" value="MFS general substrate transporter"/>
    <property type="match status" value="1"/>
</dbReference>
<dbReference type="GO" id="GO:0005789">
    <property type="term" value="C:endoplasmic reticulum membrane"/>
    <property type="evidence" value="ECO:0007669"/>
    <property type="project" value="TreeGrafter"/>
</dbReference>
<feature type="compositionally biased region" description="Acidic residues" evidence="5">
    <location>
        <begin position="106"/>
        <end position="125"/>
    </location>
</feature>
<sequence length="577" mass="63551">MTTAHRPTFDPARGGTGRNEGDLSKLSQQYSSKDMPSHTKLKYRQKGQGHADELRSKDLRRELEQKERDSRDRRGGRESGWSGGGASSSAKKARIEAGATTATNAQDEDDSYDELNEDSGSDEDDTAELMAELARIKKERALEKAQRDAVIAEEQERIRTENILHGNPLLNPDSVDFKMEMTQRDSFQDGAFIPSVSGAETFLGLLDALFMAAYAISLFYWGWLGDRLNPRNVIVFGMVASALALVLFGSVPKWFNFYSMPYYVLTYIIFGSLQACGWPNEVAIMGNWFDNSNRGFIMGLWAACQPVGNILGAILITLILPSGYEYTFAFNSSLMVVGALIVALTIEDSPRRDGLSYQPIDQESDRQTLPSHTADQEGDTGGINGEESAPIGIIEALLLPNVIPYCLCNTCLKFVNYAFFFWLPFYLTEKYKWSEREANALSIWYDVGGFAGSVLGGIVSDRLGYRSPVIVLMLFASLIILFLYIGIGAWPVLNAIVMTFVGITISGPYNLIVGTICVDLGKQPVLSTNAQAMATVSGLVDGTGSIGSAIGQFIVPIVQTKYGWNNVFYLFIFMVSH</sequence>
<dbReference type="InterPro" id="IPR006973">
    <property type="entry name" value="Cwf_Cwc_15"/>
</dbReference>
<proteinExistence type="predicted"/>
<name>A0A0M3JWP7_ANISI</name>
<dbReference type="OrthoDB" id="3639251at2759"/>
<reference evidence="8 9" key="2">
    <citation type="submission" date="2018-11" db="EMBL/GenBank/DDBJ databases">
        <authorList>
            <consortium name="Pathogen Informatics"/>
        </authorList>
    </citation>
    <scope>NUCLEOTIDE SEQUENCE [LARGE SCALE GENOMIC DNA]</scope>
</reference>
<dbReference type="InterPro" id="IPR011701">
    <property type="entry name" value="MFS"/>
</dbReference>
<dbReference type="GO" id="GO:0005681">
    <property type="term" value="C:spliceosomal complex"/>
    <property type="evidence" value="ECO:0007669"/>
    <property type="project" value="InterPro"/>
</dbReference>
<keyword evidence="4 6" id="KW-0472">Membrane</keyword>
<dbReference type="Pfam" id="PF04889">
    <property type="entry name" value="Cwf_Cwc_15"/>
    <property type="match status" value="1"/>
</dbReference>
<organism evidence="10">
    <name type="scientific">Anisakis simplex</name>
    <name type="common">Herring worm</name>
    <dbReference type="NCBI Taxonomy" id="6269"/>
    <lineage>
        <taxon>Eukaryota</taxon>
        <taxon>Metazoa</taxon>
        <taxon>Ecdysozoa</taxon>
        <taxon>Nematoda</taxon>
        <taxon>Chromadorea</taxon>
        <taxon>Rhabditida</taxon>
        <taxon>Spirurina</taxon>
        <taxon>Ascaridomorpha</taxon>
        <taxon>Ascaridoidea</taxon>
        <taxon>Anisakidae</taxon>
        <taxon>Anisakis</taxon>
        <taxon>Anisakis simplex complex</taxon>
    </lineage>
</organism>
<evidence type="ECO:0000256" key="1">
    <source>
        <dbReference type="ARBA" id="ARBA00004141"/>
    </source>
</evidence>
<feature type="transmembrane region" description="Helical" evidence="6">
    <location>
        <begin position="496"/>
        <end position="518"/>
    </location>
</feature>
<gene>
    <name evidence="8" type="ORF">ASIM_LOCUS12187</name>
</gene>
<feature type="transmembrane region" description="Helical" evidence="6">
    <location>
        <begin position="202"/>
        <end position="221"/>
    </location>
</feature>
<dbReference type="InterPro" id="IPR020846">
    <property type="entry name" value="MFS_dom"/>
</dbReference>
<dbReference type="GO" id="GO:0022857">
    <property type="term" value="F:transmembrane transporter activity"/>
    <property type="evidence" value="ECO:0007669"/>
    <property type="project" value="InterPro"/>
</dbReference>
<evidence type="ECO:0000256" key="5">
    <source>
        <dbReference type="SAM" id="MobiDB-lite"/>
    </source>
</evidence>
<evidence type="ECO:0000256" key="6">
    <source>
        <dbReference type="SAM" id="Phobius"/>
    </source>
</evidence>
<evidence type="ECO:0000256" key="2">
    <source>
        <dbReference type="ARBA" id="ARBA00022692"/>
    </source>
</evidence>
<dbReference type="InterPro" id="IPR036259">
    <property type="entry name" value="MFS_trans_sf"/>
</dbReference>
<dbReference type="GO" id="GO:0000398">
    <property type="term" value="P:mRNA splicing, via spliceosome"/>
    <property type="evidence" value="ECO:0007669"/>
    <property type="project" value="InterPro"/>
</dbReference>
<dbReference type="AlphaFoldDB" id="A0A0M3JWP7"/>
<feature type="transmembrane region" description="Helical" evidence="6">
    <location>
        <begin position="296"/>
        <end position="320"/>
    </location>
</feature>